<dbReference type="InParanoid" id="Q6BWT5"/>
<dbReference type="OrthoDB" id="9332038at2759"/>
<dbReference type="AlphaFoldDB" id="Q6BWT5"/>
<accession>Q6BWT5</accession>
<reference evidence="10 11" key="1">
    <citation type="journal article" date="2004" name="Nature">
        <title>Genome evolution in yeasts.</title>
        <authorList>
            <consortium name="Genolevures"/>
            <person name="Dujon B."/>
            <person name="Sherman D."/>
            <person name="Fischer G."/>
            <person name="Durrens P."/>
            <person name="Casaregola S."/>
            <person name="Lafontaine I."/>
            <person name="de Montigny J."/>
            <person name="Marck C."/>
            <person name="Neuveglise C."/>
            <person name="Talla E."/>
            <person name="Goffard N."/>
            <person name="Frangeul L."/>
            <person name="Aigle M."/>
            <person name="Anthouard V."/>
            <person name="Babour A."/>
            <person name="Barbe V."/>
            <person name="Barnay S."/>
            <person name="Blanchin S."/>
            <person name="Beckerich J.M."/>
            <person name="Beyne E."/>
            <person name="Bleykasten C."/>
            <person name="Boisrame A."/>
            <person name="Boyer J."/>
            <person name="Cattolico L."/>
            <person name="Confanioleri F."/>
            <person name="de Daruvar A."/>
            <person name="Despons L."/>
            <person name="Fabre E."/>
            <person name="Fairhead C."/>
            <person name="Ferry-Dumazet H."/>
            <person name="Groppi A."/>
            <person name="Hantraye F."/>
            <person name="Hennequin C."/>
            <person name="Jauniaux N."/>
            <person name="Joyet P."/>
            <person name="Kachouri R."/>
            <person name="Kerrest A."/>
            <person name="Koszul R."/>
            <person name="Lemaire M."/>
            <person name="Lesur I."/>
            <person name="Ma L."/>
            <person name="Muller H."/>
            <person name="Nicaud J.M."/>
            <person name="Nikolski M."/>
            <person name="Oztas S."/>
            <person name="Ozier-Kalogeropoulos O."/>
            <person name="Pellenz S."/>
            <person name="Potier S."/>
            <person name="Richard G.F."/>
            <person name="Straub M.L."/>
            <person name="Suleau A."/>
            <person name="Swennene D."/>
            <person name="Tekaia F."/>
            <person name="Wesolowski-Louvel M."/>
            <person name="Westhof E."/>
            <person name="Wirth B."/>
            <person name="Zeniou-Meyer M."/>
            <person name="Zivanovic I."/>
            <person name="Bolotin-Fukuhara M."/>
            <person name="Thierry A."/>
            <person name="Bouchier C."/>
            <person name="Caudron B."/>
            <person name="Scarpelli C."/>
            <person name="Gaillardin C."/>
            <person name="Weissenbach J."/>
            <person name="Wincker P."/>
            <person name="Souciet J.L."/>
        </authorList>
    </citation>
    <scope>NUCLEOTIDE SEQUENCE [LARGE SCALE GENOMIC DNA]</scope>
    <source>
        <strain evidence="11">ATCC 36239 / CBS 767 / BCRC 21394 / JCM 1990 / NBRC 0083 / IGC 2968</strain>
    </source>
</reference>
<dbReference type="InterPro" id="IPR017441">
    <property type="entry name" value="Protein_kinase_ATP_BS"/>
</dbReference>
<dbReference type="Pfam" id="PF00069">
    <property type="entry name" value="Pkinase"/>
    <property type="match status" value="1"/>
</dbReference>
<dbReference type="GO" id="GO:0030447">
    <property type="term" value="P:filamentous growth"/>
    <property type="evidence" value="ECO:0007669"/>
    <property type="project" value="UniProtKB-ARBA"/>
</dbReference>
<evidence type="ECO:0000256" key="8">
    <source>
        <dbReference type="SAM" id="MobiDB-lite"/>
    </source>
</evidence>
<dbReference type="EMBL" id="CR382134">
    <property type="protein sequence ID" value="CAG85338.2"/>
    <property type="molecule type" value="Genomic_DNA"/>
</dbReference>
<dbReference type="InterPro" id="IPR008271">
    <property type="entry name" value="Ser/Thr_kinase_AS"/>
</dbReference>
<feature type="binding site" evidence="7">
    <location>
        <position position="497"/>
    </location>
    <ligand>
        <name>ATP</name>
        <dbReference type="ChEBI" id="CHEBI:30616"/>
    </ligand>
</feature>
<dbReference type="RefSeq" id="XP_457334.2">
    <property type="nucleotide sequence ID" value="XM_457334.1"/>
</dbReference>
<name>Q6BWT5_DEBHA</name>
<feature type="region of interest" description="Disordered" evidence="8">
    <location>
        <begin position="170"/>
        <end position="235"/>
    </location>
</feature>
<evidence type="ECO:0000256" key="1">
    <source>
        <dbReference type="ARBA" id="ARBA00008867"/>
    </source>
</evidence>
<dbReference type="KEGG" id="dha:DEHA2B08690g"/>
<dbReference type="GO" id="GO:0005524">
    <property type="term" value="F:ATP binding"/>
    <property type="evidence" value="ECO:0007669"/>
    <property type="project" value="UniProtKB-UniRule"/>
</dbReference>
<dbReference type="VEuPathDB" id="FungiDB:DEHA2B08690g"/>
<evidence type="ECO:0000259" key="9">
    <source>
        <dbReference type="PROSITE" id="PS50011"/>
    </source>
</evidence>
<keyword evidence="5" id="KW-0418">Kinase</keyword>
<protein>
    <submittedName>
        <fullName evidence="10">DEHA2B08690p</fullName>
    </submittedName>
</protein>
<dbReference type="Gene3D" id="1.10.510.10">
    <property type="entry name" value="Transferase(Phosphotransferase) domain 1"/>
    <property type="match status" value="1"/>
</dbReference>
<dbReference type="PROSITE" id="PS50011">
    <property type="entry name" value="PROTEIN_KINASE_DOM"/>
    <property type="match status" value="1"/>
</dbReference>
<evidence type="ECO:0000256" key="3">
    <source>
        <dbReference type="ARBA" id="ARBA00022679"/>
    </source>
</evidence>
<dbReference type="STRING" id="284592.Q6BWT5"/>
<keyword evidence="2" id="KW-0723">Serine/threonine-protein kinase</keyword>
<dbReference type="HOGENOM" id="CLU_000288_5_10_1"/>
<dbReference type="Proteomes" id="UP000000599">
    <property type="component" value="Chromosome B"/>
</dbReference>
<dbReference type="InterPro" id="IPR050494">
    <property type="entry name" value="Ser_Thr_dual-spec_kinase"/>
</dbReference>
<sequence>MTIKKLSPDFEERFARISIDLSGCGANEGHSRLDPEITNPETARSFGVARSSRKKTYPSHLYPNGTPSTNYTTPSKQPVLSTAKRAKSRNLSNQLKIASNSTTDDHLAVTPTRIESQNTHKHGNRSMSTVKQPSKRILSCPMSERPNRTKDHSFSFMKETSSSMNKHVNVFNSGVGTSPTPNRVSQEPQPSTKRVSSSNTTKRRHQLEHRTRNISGGSYNNGARERRIMSTQAPVTRPTDITNISYSVPTSKFHEIKSKDENLKIPNYNGLGYNPPYDSMNSPSKHRHVSQPFTQKSKDDVYDRLYNNSNSNRTKTGTTSPRSLNSRSECHQTRNQCSENESNNTETPKIQNTHELLSIIYREDPDLFSFGYTSHKDFNKRQHMDTQNLNSGVSGYSGPLSIYERGEILRKKDIYFMPSENGNTLENDPRSINVRNYSQNFGFDDKTGNYIIVPHDHINYRYEIETILGNGSFGNVVRCKDHKYFDSENNNKTVAIKIIKNDIKWSLQAVYETKMLKHLNEKMKTTEKTLFEKDFPILTYIDHFHFRGHMCIISEMLSLNLYSLLEIIRFRGLSLNLLRSFSRSILTGLDFIHKQNIIHCDIKPENIMIKLPSNFHPNNDAVNEKDLVVKIIDFGSSCFDKEISYSYIQSRFYRAPEVVLGASYNNMIDIWSFGCVIAELFSGAPLLAGKNELEQIGLILELFGAPNSSLILEQRDKLMKSAKRQKAATNFNNIDPNKGIDQSVMNKVSVDEKTIRKTLLFSLFDISGKINLQFLNMRSQVVANTISSTIPGASAVKKKFKPNSKGLEILLRLNTTRETKKDIQLFSKFLHSIFKWNPSERPPASELLNDSFLREL</sequence>
<dbReference type="GeneID" id="2913016"/>
<dbReference type="OMA" id="FRGHMCI"/>
<dbReference type="GO" id="GO:0005737">
    <property type="term" value="C:cytoplasm"/>
    <property type="evidence" value="ECO:0007669"/>
    <property type="project" value="TreeGrafter"/>
</dbReference>
<evidence type="ECO:0000256" key="2">
    <source>
        <dbReference type="ARBA" id="ARBA00022527"/>
    </source>
</evidence>
<keyword evidence="6 7" id="KW-0067">ATP-binding</keyword>
<evidence type="ECO:0000313" key="11">
    <source>
        <dbReference type="Proteomes" id="UP000000599"/>
    </source>
</evidence>
<evidence type="ECO:0000313" key="10">
    <source>
        <dbReference type="EMBL" id="CAG85338.2"/>
    </source>
</evidence>
<feature type="compositionally biased region" description="Polar residues" evidence="8">
    <location>
        <begin position="65"/>
        <end position="77"/>
    </location>
</feature>
<dbReference type="InterPro" id="IPR011009">
    <property type="entry name" value="Kinase-like_dom_sf"/>
</dbReference>
<dbReference type="InterPro" id="IPR000719">
    <property type="entry name" value="Prot_kinase_dom"/>
</dbReference>
<dbReference type="SUPFAM" id="SSF56112">
    <property type="entry name" value="Protein kinase-like (PK-like)"/>
    <property type="match status" value="1"/>
</dbReference>
<feature type="region of interest" description="Disordered" evidence="8">
    <location>
        <begin position="263"/>
        <end position="350"/>
    </location>
</feature>
<evidence type="ECO:0000256" key="5">
    <source>
        <dbReference type="ARBA" id="ARBA00022777"/>
    </source>
</evidence>
<feature type="region of interest" description="Disordered" evidence="8">
    <location>
        <begin position="49"/>
        <end position="77"/>
    </location>
</feature>
<proteinExistence type="inferred from homology"/>
<feature type="domain" description="Protein kinase" evidence="9">
    <location>
        <begin position="462"/>
        <end position="853"/>
    </location>
</feature>
<gene>
    <name evidence="10" type="ordered locus">DEHA2B08690g</name>
</gene>
<dbReference type="PANTHER" id="PTHR24058">
    <property type="entry name" value="DUAL SPECIFICITY PROTEIN KINASE"/>
    <property type="match status" value="1"/>
</dbReference>
<dbReference type="PROSITE" id="PS00108">
    <property type="entry name" value="PROTEIN_KINASE_ST"/>
    <property type="match status" value="1"/>
</dbReference>
<dbReference type="GO" id="GO:0004674">
    <property type="term" value="F:protein serine/threonine kinase activity"/>
    <property type="evidence" value="ECO:0007669"/>
    <property type="project" value="UniProtKB-KW"/>
</dbReference>
<dbReference type="GO" id="GO:0005856">
    <property type="term" value="C:cytoskeleton"/>
    <property type="evidence" value="ECO:0007669"/>
    <property type="project" value="TreeGrafter"/>
</dbReference>
<keyword evidence="3" id="KW-0808">Transferase</keyword>
<dbReference type="PROSITE" id="PS00107">
    <property type="entry name" value="PROTEIN_KINASE_ATP"/>
    <property type="match status" value="1"/>
</dbReference>
<comment type="similarity">
    <text evidence="1">Belongs to the protein kinase superfamily. CMGC Ser/Thr protein kinase family. MNB/DYRK subfamily.</text>
</comment>
<keyword evidence="4 7" id="KW-0547">Nucleotide-binding</keyword>
<dbReference type="Gene3D" id="3.30.200.20">
    <property type="entry name" value="Phosphorylase Kinase, domain 1"/>
    <property type="match status" value="1"/>
</dbReference>
<feature type="compositionally biased region" description="Polar residues" evidence="8">
    <location>
        <begin position="170"/>
        <end position="200"/>
    </location>
</feature>
<evidence type="ECO:0000256" key="6">
    <source>
        <dbReference type="ARBA" id="ARBA00022840"/>
    </source>
</evidence>
<feature type="compositionally biased region" description="Polar residues" evidence="8">
    <location>
        <begin position="306"/>
        <end position="350"/>
    </location>
</feature>
<dbReference type="PANTHER" id="PTHR24058:SF22">
    <property type="entry name" value="DUAL SPECIFICITY TYROSINE-PHOSPHORYLATION-REGULATED KINASE 4"/>
    <property type="match status" value="1"/>
</dbReference>
<dbReference type="SMART" id="SM00220">
    <property type="entry name" value="S_TKc"/>
    <property type="match status" value="1"/>
</dbReference>
<organism evidence="10 11">
    <name type="scientific">Debaryomyces hansenii (strain ATCC 36239 / CBS 767 / BCRC 21394 / JCM 1990 / NBRC 0083 / IGC 2968)</name>
    <name type="common">Yeast</name>
    <name type="synonym">Torulaspora hansenii</name>
    <dbReference type="NCBI Taxonomy" id="284592"/>
    <lineage>
        <taxon>Eukaryota</taxon>
        <taxon>Fungi</taxon>
        <taxon>Dikarya</taxon>
        <taxon>Ascomycota</taxon>
        <taxon>Saccharomycotina</taxon>
        <taxon>Pichiomycetes</taxon>
        <taxon>Debaryomycetaceae</taxon>
        <taxon>Debaryomyces</taxon>
    </lineage>
</organism>
<keyword evidence="11" id="KW-1185">Reference proteome</keyword>
<evidence type="ECO:0000256" key="7">
    <source>
        <dbReference type="PROSITE-ProRule" id="PRU10141"/>
    </source>
</evidence>
<evidence type="ECO:0000256" key="4">
    <source>
        <dbReference type="ARBA" id="ARBA00022741"/>
    </source>
</evidence>
<dbReference type="eggNOG" id="KOG0667">
    <property type="taxonomic scope" value="Eukaryota"/>
</dbReference>